<reference evidence="3" key="1">
    <citation type="submission" date="2016-01" db="EMBL/GenBank/DDBJ databases">
        <authorList>
            <person name="Mitreva M."/>
            <person name="Pepin K.H."/>
            <person name="Mihindukulasuriya K.A."/>
            <person name="Fulton R."/>
            <person name="Fronick C."/>
            <person name="O'Laughlin M."/>
            <person name="Miner T."/>
            <person name="Herter B."/>
            <person name="Rosa B.A."/>
            <person name="Cordes M."/>
            <person name="Tomlinson C."/>
            <person name="Wollam A."/>
            <person name="Palsikar V.B."/>
            <person name="Mardis E.R."/>
            <person name="Wilson R.K."/>
        </authorList>
    </citation>
    <scope>NUCLEOTIDE SEQUENCE [LARGE SCALE GENOMIC DNA]</scope>
    <source>
        <strain evidence="3">DNF00896</strain>
    </source>
</reference>
<dbReference type="STRING" id="467210.HMPREF1866_01206"/>
<dbReference type="AlphaFoldDB" id="A0A133ZRS4"/>
<dbReference type="Pfam" id="PF09979">
    <property type="entry name" value="DUF2213"/>
    <property type="match status" value="1"/>
</dbReference>
<name>A0A133ZRS4_9FIRM</name>
<feature type="compositionally biased region" description="Low complexity" evidence="1">
    <location>
        <begin position="301"/>
        <end position="313"/>
    </location>
</feature>
<feature type="region of interest" description="Disordered" evidence="1">
    <location>
        <begin position="188"/>
        <end position="252"/>
    </location>
</feature>
<dbReference type="Proteomes" id="UP000070394">
    <property type="component" value="Unassembled WGS sequence"/>
</dbReference>
<dbReference type="InterPro" id="IPR016913">
    <property type="entry name" value="UCP029215"/>
</dbReference>
<feature type="region of interest" description="Disordered" evidence="1">
    <location>
        <begin position="275"/>
        <end position="317"/>
    </location>
</feature>
<dbReference type="PIRSF" id="PIRSF029215">
    <property type="entry name" value="UCP029215"/>
    <property type="match status" value="1"/>
</dbReference>
<dbReference type="PATRIC" id="fig|467210.3.peg.1195"/>
<comment type="caution">
    <text evidence="2">The sequence shown here is derived from an EMBL/GenBank/DDBJ whole genome shotgun (WGS) entry which is preliminary data.</text>
</comment>
<gene>
    <name evidence="2" type="ORF">HMPREF1866_01206</name>
</gene>
<accession>A0A133ZRS4</accession>
<sequence length="424" mass="47106">MDHPILTSCGIFEYVNPDGSIRRELRLPKYVFDEDSLKTYKGKPIIITHDAGVVDKSNVDKEQVGTILTEGYQDGNDVRAEIIIHDTDAMKDSGLKELSLGYNLDLIEEPGVYDGEHYDAIQTNIVINHLAIVASARAGEQARLNIDEKDIQELKGGKLMRKDNGTISNESLSPEELQQAILAYKASKKAEVNTEDENDVEANEKPDEDETVKSDEDDTEGTTPEAIVEMVKEHKSEREDEDEPTDLGVAKDVITQQDSDIDMLLAAIEKLLAEKQNNSDSDTEEENMDEEDDGEGDSNSESESKTTNTKNTNADSADKIIRQRLNICRVGDKLNLDGLENMSIKQAKKTIIAKVLPTMRVDGKSDAYIDAMYDLAVGEVKKSKSVAYQKQQMIAQAKRKRADSNESMALSARNRMIQRTGGNE</sequence>
<feature type="compositionally biased region" description="Acidic residues" evidence="1">
    <location>
        <begin position="193"/>
        <end position="220"/>
    </location>
</feature>
<evidence type="ECO:0000313" key="2">
    <source>
        <dbReference type="EMBL" id="KXB58167.1"/>
    </source>
</evidence>
<evidence type="ECO:0008006" key="4">
    <source>
        <dbReference type="Google" id="ProtNLM"/>
    </source>
</evidence>
<protein>
    <recommendedName>
        <fullName evidence="4">DUF2213 domain-containing protein</fullName>
    </recommendedName>
</protein>
<proteinExistence type="predicted"/>
<evidence type="ECO:0000313" key="3">
    <source>
        <dbReference type="Proteomes" id="UP000070394"/>
    </source>
</evidence>
<evidence type="ECO:0000256" key="1">
    <source>
        <dbReference type="SAM" id="MobiDB-lite"/>
    </source>
</evidence>
<feature type="region of interest" description="Disordered" evidence="1">
    <location>
        <begin position="398"/>
        <end position="424"/>
    </location>
</feature>
<feature type="compositionally biased region" description="Acidic residues" evidence="1">
    <location>
        <begin position="281"/>
        <end position="300"/>
    </location>
</feature>
<organism evidence="2 3">
    <name type="scientific">Lachnoanaerobaculum saburreum</name>
    <dbReference type="NCBI Taxonomy" id="467210"/>
    <lineage>
        <taxon>Bacteria</taxon>
        <taxon>Bacillati</taxon>
        <taxon>Bacillota</taxon>
        <taxon>Clostridia</taxon>
        <taxon>Lachnospirales</taxon>
        <taxon>Lachnospiraceae</taxon>
        <taxon>Lachnoanaerobaculum</taxon>
    </lineage>
</organism>
<keyword evidence="3" id="KW-1185">Reference proteome</keyword>
<dbReference type="EMBL" id="LSDA01000063">
    <property type="protein sequence ID" value="KXB58167.1"/>
    <property type="molecule type" value="Genomic_DNA"/>
</dbReference>